<keyword evidence="2" id="KW-1185">Reference proteome</keyword>
<gene>
    <name evidence="1" type="ORF">IU459_29510</name>
</gene>
<protein>
    <recommendedName>
        <fullName evidence="3">Tail terminator</fullName>
    </recommendedName>
</protein>
<evidence type="ECO:0000313" key="2">
    <source>
        <dbReference type="Proteomes" id="UP000702209"/>
    </source>
</evidence>
<proteinExistence type="predicted"/>
<dbReference type="RefSeq" id="WP_195132867.1">
    <property type="nucleotide sequence ID" value="NZ_JADLQX010000030.1"/>
</dbReference>
<dbReference type="Proteomes" id="UP000702209">
    <property type="component" value="Unassembled WGS sequence"/>
</dbReference>
<reference evidence="1 2" key="1">
    <citation type="submission" date="2020-10" db="EMBL/GenBank/DDBJ databases">
        <title>Identification of Nocardia species via Next-generation sequencing and recognition of intraspecies genetic diversity.</title>
        <authorList>
            <person name="Li P."/>
            <person name="Li P."/>
            <person name="Lu B."/>
        </authorList>
    </citation>
    <scope>NUCLEOTIDE SEQUENCE [LARGE SCALE GENOMIC DNA]</scope>
    <source>
        <strain evidence="1 2">BJ06-0157</strain>
    </source>
</reference>
<sequence length="152" mass="16489">MTSWIMTEEPKVIRSAFGKADEPGTTVAGLVVSQELAVQKDPKTGKPKLRQGNPIRQLEVVILTGWQTDPDDDGARKLFVRGNLQKALRAAILAAGDDDLRNGARVTIQYTGTGQAFNADYAPPKLYKAKYEPPTDASLAEVAAYLGQDDDE</sequence>
<dbReference type="EMBL" id="JADLQX010000030">
    <property type="protein sequence ID" value="MBF6301646.1"/>
    <property type="molecule type" value="Genomic_DNA"/>
</dbReference>
<accession>A0ABS0CZ34</accession>
<name>A0ABS0CZ34_9NOCA</name>
<comment type="caution">
    <text evidence="1">The sequence shown here is derived from an EMBL/GenBank/DDBJ whole genome shotgun (WGS) entry which is preliminary data.</text>
</comment>
<evidence type="ECO:0008006" key="3">
    <source>
        <dbReference type="Google" id="ProtNLM"/>
    </source>
</evidence>
<organism evidence="1 2">
    <name type="scientific">Nocardia amamiensis</name>
    <dbReference type="NCBI Taxonomy" id="404578"/>
    <lineage>
        <taxon>Bacteria</taxon>
        <taxon>Bacillati</taxon>
        <taxon>Actinomycetota</taxon>
        <taxon>Actinomycetes</taxon>
        <taxon>Mycobacteriales</taxon>
        <taxon>Nocardiaceae</taxon>
        <taxon>Nocardia</taxon>
    </lineage>
</organism>
<evidence type="ECO:0000313" key="1">
    <source>
        <dbReference type="EMBL" id="MBF6301646.1"/>
    </source>
</evidence>